<dbReference type="NCBIfam" id="TIGR01760">
    <property type="entry name" value="tape_meas_TP901"/>
    <property type="match status" value="1"/>
</dbReference>
<dbReference type="RefSeq" id="WP_307471979.1">
    <property type="nucleotide sequence ID" value="NZ_JAUSUB010000002.1"/>
</dbReference>
<evidence type="ECO:0000256" key="2">
    <source>
        <dbReference type="SAM" id="Coils"/>
    </source>
</evidence>
<proteinExistence type="predicted"/>
<evidence type="ECO:0000259" key="5">
    <source>
        <dbReference type="Pfam" id="PF10145"/>
    </source>
</evidence>
<keyword evidence="1" id="KW-1188">Viral release from host cell</keyword>
<dbReference type="Proteomes" id="UP001238088">
    <property type="component" value="Unassembled WGS sequence"/>
</dbReference>
<gene>
    <name evidence="6" type="ORF">J2S17_000740</name>
</gene>
<evidence type="ECO:0000313" key="6">
    <source>
        <dbReference type="EMBL" id="MDQ0268871.1"/>
    </source>
</evidence>
<evidence type="ECO:0000313" key="7">
    <source>
        <dbReference type="Proteomes" id="UP001238088"/>
    </source>
</evidence>
<feature type="region of interest" description="Disordered" evidence="3">
    <location>
        <begin position="1074"/>
        <end position="1149"/>
    </location>
</feature>
<keyword evidence="2" id="KW-0175">Coiled coil</keyword>
<dbReference type="PANTHER" id="PTHR37813">
    <property type="entry name" value="FELS-2 PROPHAGE PROTEIN"/>
    <property type="match status" value="1"/>
</dbReference>
<evidence type="ECO:0000256" key="4">
    <source>
        <dbReference type="SAM" id="Phobius"/>
    </source>
</evidence>
<comment type="caution">
    <text evidence="6">The sequence shown here is derived from an EMBL/GenBank/DDBJ whole genome shotgun (WGS) entry which is preliminary data.</text>
</comment>
<organism evidence="6 7">
    <name type="scientific">Cytobacillus purgationiresistens</name>
    <dbReference type="NCBI Taxonomy" id="863449"/>
    <lineage>
        <taxon>Bacteria</taxon>
        <taxon>Bacillati</taxon>
        <taxon>Bacillota</taxon>
        <taxon>Bacilli</taxon>
        <taxon>Bacillales</taxon>
        <taxon>Bacillaceae</taxon>
        <taxon>Cytobacillus</taxon>
    </lineage>
</organism>
<feature type="coiled-coil region" evidence="2">
    <location>
        <begin position="55"/>
        <end position="124"/>
    </location>
</feature>
<feature type="domain" description="Phage tail tape measure protein" evidence="5">
    <location>
        <begin position="315"/>
        <end position="513"/>
    </location>
</feature>
<dbReference type="EMBL" id="JAUSUB010000002">
    <property type="protein sequence ID" value="MDQ0268871.1"/>
    <property type="molecule type" value="Genomic_DNA"/>
</dbReference>
<accession>A0ABU0AC92</accession>
<evidence type="ECO:0000256" key="3">
    <source>
        <dbReference type="SAM" id="MobiDB-lite"/>
    </source>
</evidence>
<dbReference type="PANTHER" id="PTHR37813:SF1">
    <property type="entry name" value="FELS-2 PROPHAGE PROTEIN"/>
    <property type="match status" value="1"/>
</dbReference>
<keyword evidence="4" id="KW-0472">Membrane</keyword>
<feature type="transmembrane region" description="Helical" evidence="4">
    <location>
        <begin position="641"/>
        <end position="662"/>
    </location>
</feature>
<feature type="transmembrane region" description="Helical" evidence="4">
    <location>
        <begin position="611"/>
        <end position="635"/>
    </location>
</feature>
<feature type="coiled-coil region" evidence="2">
    <location>
        <begin position="169"/>
        <end position="238"/>
    </location>
</feature>
<sequence>MAKDIRVRLYSNSKQFNGEMSAISRQMKVVKADFEANRTSVTNWGNQLKQAQVKADFLTQKLALQRTRVKELEKAFNDSAAKKGKDAKETQNLAIRLKNATAEMNKIKNAITDTNQKMKQLGDQKHSKKLENDLKNLALQSKLIDSQFKAAKSSVDNFGNELKQTGLHAEQLNQKMKVQKQVVSTLENEYKRVARAKGKDSQETKQLAIRLNEARSSLNGMQNSLKQTTQRMKELDSATKNSRMSMQQLGDRLNTVGSNMREKGAAVAISTGIAFAALAAPIKKAVETTMEFDSSMSKVAAISGASAGELKKLDKQARDLGASTVFMSSQVSEGMQYLALAGWKTNDIMAAMPGMLDLAAAGALDLGRAADITSDVMSAFGLSAENAGHAADVFAFAQANANTNVEQMGEAMTYLAPVANALGWELEESAAATMSLANAGVKGSMAGQAFATSLSRLAKPTSAMKKEMKKLGMEFFDAEGNMKSLPNVMAEIEKGTKGMTKEQKSSTLSILFGAQAYKHWAILLEDGSKNLAKTTEELKNADGAAAKMAKTMMDNTRGKIIAFQSAVEGLQISLARQLTPELDKIVEKGTELVRWFTSLDEATQKTIAKTAVVSAGLLGVTAGVGALAMAIGGLLMFAGPVGLAITGGIAALGALGVATFAVKDHLKNLQKEQKKTKEETLLFGEGVSEGTKKAANSYVNLREKAEYQLFELTRTSGKEAKKMADNLINTYSEMSVALISELESMKTDMLAVLSSLYEDTGRKAEEIGQKMIDRMVGDIDADIQKSREMIKSLRELKEETGLISSEMSADQKKHFSEIMAFFDQSTMRFAANQKEAVAMFNAILSEQGNLSYKQAKKYYKDINEVYKSGQAAAKEDYEYRNSIIEKNFAQGYMEAEERNALLEKSTADYQKSLAKNTASYEDNLKALYQQMSKSGQLLDLETGKQFERQSEMLNGLNGFYGKIEETEQQYQERWAKKQIEYFAELGASKEEAMSQTQEALVGFYKGIGLTQSEAQAEAAKTVRAAQMELDANKEVSEKAGYGHGTSFYTGMGSVKGNTKKSALEIIQGMQSEFAKGKDVTQSHGRDKGMRHKTGLDSTKQMNDAASRALSERVTSTLGKTTDGGGGKKAGSEFVKGVNSNKGPASSASTSVAKTAESGLKNTNTSSIGSAFVSGFAGAIRVGSGSGGSVWSAAWNVGKSAISALKKAIDSNSPSKLTAEEGVNYTDGFALGIKKSTKTAVKSAVEMAKKTHGAFDTEINNQAWIISSAAKEIKAYRGDSSSNDSRQAVTSTENNYYFTYHSPKPIDPYESSRLAKQALREAALQV</sequence>
<keyword evidence="7" id="KW-1185">Reference proteome</keyword>
<keyword evidence="4" id="KW-1133">Transmembrane helix</keyword>
<feature type="compositionally biased region" description="Basic and acidic residues" evidence="3">
    <location>
        <begin position="1074"/>
        <end position="1087"/>
    </location>
</feature>
<reference evidence="6 7" key="1">
    <citation type="submission" date="2023-07" db="EMBL/GenBank/DDBJ databases">
        <title>Genomic Encyclopedia of Type Strains, Phase IV (KMG-IV): sequencing the most valuable type-strain genomes for metagenomic binning, comparative biology and taxonomic classification.</title>
        <authorList>
            <person name="Goeker M."/>
        </authorList>
    </citation>
    <scope>NUCLEOTIDE SEQUENCE [LARGE SCALE GENOMIC DNA]</scope>
    <source>
        <strain evidence="6 7">DSM 23494</strain>
    </source>
</reference>
<protein>
    <submittedName>
        <fullName evidence="6">TP901 family phage tail tape measure protein</fullName>
    </submittedName>
</protein>
<keyword evidence="4" id="KW-0812">Transmembrane</keyword>
<dbReference type="InterPro" id="IPR010090">
    <property type="entry name" value="Phage_tape_meas"/>
</dbReference>
<evidence type="ECO:0000256" key="1">
    <source>
        <dbReference type="ARBA" id="ARBA00022612"/>
    </source>
</evidence>
<dbReference type="Pfam" id="PF10145">
    <property type="entry name" value="PhageMin_Tail"/>
    <property type="match status" value="1"/>
</dbReference>
<name>A0ABU0AC92_9BACI</name>